<sequence>MPVSFFCCHAYDKNVRRTFFSCHAYERRCQWQILQVRIRELHRVFSGIRLSYVLPQTRCFS</sequence>
<reference evidence="1" key="1">
    <citation type="submission" date="2009-07" db="EMBL/GenBank/DDBJ databases">
        <authorList>
            <person name="Weinstock G."/>
            <person name="Sodergren E."/>
            <person name="Clifton S."/>
            <person name="Fulton L."/>
            <person name="Fulton B."/>
            <person name="Courtney L."/>
            <person name="Fronick C."/>
            <person name="Harrison M."/>
            <person name="Strong C."/>
            <person name="Farmer C."/>
            <person name="Delahaunty K."/>
            <person name="Markovic C."/>
            <person name="Hall O."/>
            <person name="Minx P."/>
            <person name="Tomlinson C."/>
            <person name="Mitreva M."/>
            <person name="Nelson J."/>
            <person name="Hou S."/>
            <person name="Wollam A."/>
            <person name="Pepin K.H."/>
            <person name="Johnson M."/>
            <person name="Bhonagiri V."/>
            <person name="Nash W.E."/>
            <person name="Warren W."/>
            <person name="Chinwalla A."/>
            <person name="Mardis E.R."/>
            <person name="Wilson R.K."/>
        </authorList>
    </citation>
    <scope>NUCLEOTIDE SEQUENCE [LARGE SCALE GENOMIC DNA]</scope>
    <source>
        <strain evidence="1">DSM 14469</strain>
    </source>
</reference>
<gene>
    <name evidence="1" type="ORF">BRYFOR_06906</name>
</gene>
<organism evidence="1 2">
    <name type="scientific">Marvinbryantia formatexigens DSM 14469</name>
    <dbReference type="NCBI Taxonomy" id="478749"/>
    <lineage>
        <taxon>Bacteria</taxon>
        <taxon>Bacillati</taxon>
        <taxon>Bacillota</taxon>
        <taxon>Clostridia</taxon>
        <taxon>Lachnospirales</taxon>
        <taxon>Lachnospiraceae</taxon>
        <taxon>Marvinbryantia</taxon>
    </lineage>
</organism>
<accession>C6LE57</accession>
<name>C6LE57_9FIRM</name>
<proteinExistence type="predicted"/>
<dbReference type="Proteomes" id="UP000005561">
    <property type="component" value="Unassembled WGS sequence"/>
</dbReference>
<evidence type="ECO:0000313" key="2">
    <source>
        <dbReference type="Proteomes" id="UP000005561"/>
    </source>
</evidence>
<evidence type="ECO:0000313" key="1">
    <source>
        <dbReference type="EMBL" id="EET61261.1"/>
    </source>
</evidence>
<keyword evidence="2" id="KW-1185">Reference proteome</keyword>
<comment type="caution">
    <text evidence="1">The sequence shown here is derived from an EMBL/GenBank/DDBJ whole genome shotgun (WGS) entry which is preliminary data.</text>
</comment>
<dbReference type="EMBL" id="ACCL02000007">
    <property type="protein sequence ID" value="EET61261.1"/>
    <property type="molecule type" value="Genomic_DNA"/>
</dbReference>
<dbReference type="AlphaFoldDB" id="C6LE57"/>
<protein>
    <submittedName>
        <fullName evidence="1">Uncharacterized protein</fullName>
    </submittedName>
</protein>